<dbReference type="AlphaFoldDB" id="A0A9N9XQ53"/>
<dbReference type="EMBL" id="OU900097">
    <property type="protein sequence ID" value="CAG9861571.1"/>
    <property type="molecule type" value="Genomic_DNA"/>
</dbReference>
<feature type="signal peptide" evidence="1">
    <location>
        <begin position="1"/>
        <end position="16"/>
    </location>
</feature>
<protein>
    <submittedName>
        <fullName evidence="2">Uncharacterized protein</fullName>
    </submittedName>
</protein>
<evidence type="ECO:0000256" key="1">
    <source>
        <dbReference type="SAM" id="SignalP"/>
    </source>
</evidence>
<reference evidence="2" key="1">
    <citation type="submission" date="2022-01" db="EMBL/GenBank/DDBJ databases">
        <authorList>
            <person name="King R."/>
        </authorList>
    </citation>
    <scope>NUCLEOTIDE SEQUENCE</scope>
</reference>
<sequence>MVWMLLIAAFTTQALQIAGILESPKGLQEITYNNDKEYSFQLSVGGENRGKRETAERSKFIDSFFNKQYNQGEYFFRIDRTNVITAIM</sequence>
<evidence type="ECO:0000313" key="3">
    <source>
        <dbReference type="Proteomes" id="UP001153712"/>
    </source>
</evidence>
<accession>A0A9N9XQ53</accession>
<proteinExistence type="predicted"/>
<dbReference type="Proteomes" id="UP001153712">
    <property type="component" value="Chromosome 4"/>
</dbReference>
<gene>
    <name evidence="2" type="ORF">PHYEVI_LOCUS7906</name>
</gene>
<keyword evidence="1" id="KW-0732">Signal</keyword>
<feature type="chain" id="PRO_5040283290" evidence="1">
    <location>
        <begin position="17"/>
        <end position="88"/>
    </location>
</feature>
<organism evidence="2 3">
    <name type="scientific">Phyllotreta striolata</name>
    <name type="common">Striped flea beetle</name>
    <name type="synonym">Crioceris striolata</name>
    <dbReference type="NCBI Taxonomy" id="444603"/>
    <lineage>
        <taxon>Eukaryota</taxon>
        <taxon>Metazoa</taxon>
        <taxon>Ecdysozoa</taxon>
        <taxon>Arthropoda</taxon>
        <taxon>Hexapoda</taxon>
        <taxon>Insecta</taxon>
        <taxon>Pterygota</taxon>
        <taxon>Neoptera</taxon>
        <taxon>Endopterygota</taxon>
        <taxon>Coleoptera</taxon>
        <taxon>Polyphaga</taxon>
        <taxon>Cucujiformia</taxon>
        <taxon>Chrysomeloidea</taxon>
        <taxon>Chrysomelidae</taxon>
        <taxon>Galerucinae</taxon>
        <taxon>Alticini</taxon>
        <taxon>Phyllotreta</taxon>
    </lineage>
</organism>
<keyword evidence="3" id="KW-1185">Reference proteome</keyword>
<evidence type="ECO:0000313" key="2">
    <source>
        <dbReference type="EMBL" id="CAG9861571.1"/>
    </source>
</evidence>
<dbReference type="OrthoDB" id="6621265at2759"/>
<name>A0A9N9XQ53_PHYSR</name>